<reference evidence="1" key="2">
    <citation type="submission" date="2021-04" db="EMBL/GenBank/DDBJ databases">
        <authorList>
            <person name="Gilroy R."/>
        </authorList>
    </citation>
    <scope>NUCLEOTIDE SEQUENCE</scope>
    <source>
        <strain evidence="1">B5_2728</strain>
    </source>
</reference>
<evidence type="ECO:0000313" key="1">
    <source>
        <dbReference type="EMBL" id="MBU3805958.1"/>
    </source>
</evidence>
<dbReference type="AlphaFoldDB" id="A0A948WUB5"/>
<sequence length="212" mass="24358">MKKMSWDEYYASFYDWSLSTQKSYSYRLSNYGDPEEVFEVVNEFAFYDSKFATTFVEKALIAGVRFLPEHILEMTILIDKPVLSKAAESSSGTFDREQLEEIHLLIEDASFERISQKAKIDIFADDESENEEPEYYEPVPRRKGPGFFGTLFAILAAFDFTDGAKRKHNGRCNGDCANCPPHYGYRYGRWYYGHGHVHGCEFGGNKCSGNMD</sequence>
<gene>
    <name evidence="1" type="ORF">H9882_03590</name>
</gene>
<proteinExistence type="predicted"/>
<name>A0A948WUB5_9FIRM</name>
<dbReference type="Proteomes" id="UP000713596">
    <property type="component" value="Unassembled WGS sequence"/>
</dbReference>
<accession>A0A948WUB5</accession>
<comment type="caution">
    <text evidence="1">The sequence shown here is derived from an EMBL/GenBank/DDBJ whole genome shotgun (WGS) entry which is preliminary data.</text>
</comment>
<organism evidence="1 2">
    <name type="scientific">Candidatus Allofournierella pullistercoris</name>
    <dbReference type="NCBI Taxonomy" id="2838597"/>
    <lineage>
        <taxon>Bacteria</taxon>
        <taxon>Bacillati</taxon>
        <taxon>Bacillota</taxon>
        <taxon>Clostridia</taxon>
        <taxon>Eubacteriales</taxon>
        <taxon>Oscillospiraceae</taxon>
        <taxon>Allofournierella</taxon>
    </lineage>
</organism>
<evidence type="ECO:0000313" key="2">
    <source>
        <dbReference type="Proteomes" id="UP000713596"/>
    </source>
</evidence>
<reference evidence="1" key="1">
    <citation type="journal article" date="2021" name="PeerJ">
        <title>Extensive microbial diversity within the chicken gut microbiome revealed by metagenomics and culture.</title>
        <authorList>
            <person name="Gilroy R."/>
            <person name="Ravi A."/>
            <person name="Getino M."/>
            <person name="Pursley I."/>
            <person name="Horton D.L."/>
            <person name="Alikhan N.F."/>
            <person name="Baker D."/>
            <person name="Gharbi K."/>
            <person name="Hall N."/>
            <person name="Watson M."/>
            <person name="Adriaenssens E.M."/>
            <person name="Foster-Nyarko E."/>
            <person name="Jarju S."/>
            <person name="Secka A."/>
            <person name="Antonio M."/>
            <person name="Oren A."/>
            <person name="Chaudhuri R.R."/>
            <person name="La Ragione R."/>
            <person name="Hildebrand F."/>
            <person name="Pallen M.J."/>
        </authorList>
    </citation>
    <scope>NUCLEOTIDE SEQUENCE</scope>
    <source>
        <strain evidence="1">B5_2728</strain>
    </source>
</reference>
<dbReference type="EMBL" id="JAHLFP010000027">
    <property type="protein sequence ID" value="MBU3805958.1"/>
    <property type="molecule type" value="Genomic_DNA"/>
</dbReference>
<protein>
    <submittedName>
        <fullName evidence="1">Uncharacterized protein</fullName>
    </submittedName>
</protein>